<dbReference type="AlphaFoldDB" id="A0ABD6D6N9"/>
<dbReference type="Proteomes" id="UP001597052">
    <property type="component" value="Unassembled WGS sequence"/>
</dbReference>
<keyword evidence="1" id="KW-0472">Membrane</keyword>
<organism evidence="2 3">
    <name type="scientific">Halohasta litorea</name>
    <dbReference type="NCBI Taxonomy" id="869891"/>
    <lineage>
        <taxon>Archaea</taxon>
        <taxon>Methanobacteriati</taxon>
        <taxon>Methanobacteriota</taxon>
        <taxon>Stenosarchaea group</taxon>
        <taxon>Halobacteria</taxon>
        <taxon>Halobacteriales</taxon>
        <taxon>Haloferacaceae</taxon>
        <taxon>Halohasta</taxon>
    </lineage>
</organism>
<feature type="transmembrane region" description="Helical" evidence="1">
    <location>
        <begin position="250"/>
        <end position="269"/>
    </location>
</feature>
<gene>
    <name evidence="2" type="ORF">ACFSBW_08445</name>
</gene>
<feature type="transmembrane region" description="Helical" evidence="1">
    <location>
        <begin position="275"/>
        <end position="298"/>
    </location>
</feature>
<evidence type="ECO:0000256" key="1">
    <source>
        <dbReference type="SAM" id="Phobius"/>
    </source>
</evidence>
<sequence length="303" mass="33825">MPPTIVLIVITILGVVSSVHGYRLLAGLFVLRSLPSTETNELTIVDGEPAALTGELVVEAPVETGEAVVETATRPVGGYLWRARLPDNTNSDLTISEWGWERQHWHTFASGIEWGRVGVDIDGGTVRIDPGWLVETTGGDEIAELEIGGITNTQRFSVNLWNSWYTYLRNSLEHRSFRRFAGHMQRHNDDVNLDRYLLEARPLCEGTTVSVSGELRIEQGEPVLHGTAERPLLVSDQGFDGHRRWLRRQVLRKGAVVGGLLAVAGSLWFERYVPLAVLIVGLLGYIAYSFVQDLDIFLQWVRD</sequence>
<reference evidence="2 3" key="1">
    <citation type="journal article" date="2019" name="Int. J. Syst. Evol. Microbiol.">
        <title>The Global Catalogue of Microorganisms (GCM) 10K type strain sequencing project: providing services to taxonomists for standard genome sequencing and annotation.</title>
        <authorList>
            <consortium name="The Broad Institute Genomics Platform"/>
            <consortium name="The Broad Institute Genome Sequencing Center for Infectious Disease"/>
            <person name="Wu L."/>
            <person name="Ma J."/>
        </authorList>
    </citation>
    <scope>NUCLEOTIDE SEQUENCE [LARGE SCALE GENOMIC DNA]</scope>
    <source>
        <strain evidence="2 3">CGMCC 1.10593</strain>
    </source>
</reference>
<accession>A0ABD6D6N9</accession>
<protein>
    <recommendedName>
        <fullName evidence="4">RING-type E3 ubiquitin transferase</fullName>
    </recommendedName>
</protein>
<evidence type="ECO:0000313" key="3">
    <source>
        <dbReference type="Proteomes" id="UP001597052"/>
    </source>
</evidence>
<keyword evidence="1" id="KW-0812">Transmembrane</keyword>
<dbReference type="EMBL" id="JBHUDM010000002">
    <property type="protein sequence ID" value="MFD1641901.1"/>
    <property type="molecule type" value="Genomic_DNA"/>
</dbReference>
<dbReference type="RefSeq" id="WP_256395721.1">
    <property type="nucleotide sequence ID" value="NZ_JANHDJ010000002.1"/>
</dbReference>
<name>A0ABD6D6N9_9EURY</name>
<feature type="transmembrane region" description="Helical" evidence="1">
    <location>
        <begin position="6"/>
        <end position="31"/>
    </location>
</feature>
<proteinExistence type="predicted"/>
<evidence type="ECO:0000313" key="2">
    <source>
        <dbReference type="EMBL" id="MFD1641901.1"/>
    </source>
</evidence>
<keyword evidence="3" id="KW-1185">Reference proteome</keyword>
<evidence type="ECO:0008006" key="4">
    <source>
        <dbReference type="Google" id="ProtNLM"/>
    </source>
</evidence>
<comment type="caution">
    <text evidence="2">The sequence shown here is derived from an EMBL/GenBank/DDBJ whole genome shotgun (WGS) entry which is preliminary data.</text>
</comment>
<keyword evidence="1" id="KW-1133">Transmembrane helix</keyword>